<comment type="caution">
    <text evidence="1">The sequence shown here is derived from an EMBL/GenBank/DDBJ whole genome shotgun (WGS) entry which is preliminary data.</text>
</comment>
<dbReference type="RefSeq" id="WP_179906151.1">
    <property type="nucleotide sequence ID" value="NZ_JACBXS010000019.1"/>
</dbReference>
<protein>
    <submittedName>
        <fullName evidence="1">Uncharacterized protein</fullName>
    </submittedName>
</protein>
<dbReference type="Proteomes" id="UP000529417">
    <property type="component" value="Unassembled WGS sequence"/>
</dbReference>
<organism evidence="1 2">
    <name type="scientific">Rhabdonatronobacter sediminivivens</name>
    <dbReference type="NCBI Taxonomy" id="2743469"/>
    <lineage>
        <taxon>Bacteria</taxon>
        <taxon>Pseudomonadati</taxon>
        <taxon>Pseudomonadota</taxon>
        <taxon>Alphaproteobacteria</taxon>
        <taxon>Rhodobacterales</taxon>
        <taxon>Paracoccaceae</taxon>
        <taxon>Rhabdonatronobacter</taxon>
    </lineage>
</organism>
<evidence type="ECO:0000313" key="2">
    <source>
        <dbReference type="Proteomes" id="UP000529417"/>
    </source>
</evidence>
<dbReference type="EMBL" id="JACBXS010000019">
    <property type="protein sequence ID" value="NYS25453.1"/>
    <property type="molecule type" value="Genomic_DNA"/>
</dbReference>
<reference evidence="1 2" key="1">
    <citation type="journal article" date="2000" name="Arch. Microbiol.">
        <title>Rhodobaca bogoriensis gen. nov. and sp. nov., an alkaliphilic purple nonsulfur bacterium from African Rift Valley soda lakes.</title>
        <authorList>
            <person name="Milford A.D."/>
            <person name="Achenbach L.A."/>
            <person name="Jung D.O."/>
            <person name="Madigan M.T."/>
        </authorList>
    </citation>
    <scope>NUCLEOTIDE SEQUENCE [LARGE SCALE GENOMIC DNA]</scope>
    <source>
        <strain evidence="1 2">2376</strain>
    </source>
</reference>
<proteinExistence type="predicted"/>
<dbReference type="AlphaFoldDB" id="A0A7Z0I022"/>
<accession>A0A7Z0I022</accession>
<gene>
    <name evidence="1" type="ORF">HUK65_10650</name>
</gene>
<sequence>MTFTARRHDAPRGGDTLIRENTGGVFGYDSFAGVVDGSPNVVMRSLARGISGPAGGTGRATFSGRYDAVVVAGRDTPRAGGSGVDARLDRRFVSGPVVVNVDLDQYTFSGSGGGLTVNGGCTPLCHGEFAFSDTEIGVVRGFLGHALGRDELNAAFHGVNSDGGVAGALRATR</sequence>
<evidence type="ECO:0000313" key="1">
    <source>
        <dbReference type="EMBL" id="NYS25453.1"/>
    </source>
</evidence>
<keyword evidence="2" id="KW-1185">Reference proteome</keyword>
<name>A0A7Z0I022_9RHOB</name>